<dbReference type="EC" id="1.6.5.3" evidence="2"/>
<evidence type="ECO:0000256" key="1">
    <source>
        <dbReference type="SAM" id="MobiDB-lite"/>
    </source>
</evidence>
<name>A0A6J4STC0_9ACTN</name>
<evidence type="ECO:0000313" key="2">
    <source>
        <dbReference type="EMBL" id="CAA9504658.1"/>
    </source>
</evidence>
<dbReference type="EMBL" id="CADCVK010000405">
    <property type="protein sequence ID" value="CAA9504658.1"/>
    <property type="molecule type" value="Genomic_DNA"/>
</dbReference>
<keyword evidence="2" id="KW-0560">Oxidoreductase</keyword>
<feature type="compositionally biased region" description="Basic and acidic residues" evidence="1">
    <location>
        <begin position="125"/>
        <end position="138"/>
    </location>
</feature>
<feature type="region of interest" description="Disordered" evidence="1">
    <location>
        <begin position="1"/>
        <end position="23"/>
    </location>
</feature>
<sequence>EGDGDHPQAPLRQQDHPAVPGVQKADLRAQPRAAYGGHGPVHRVPAVHAYLPGPLHLHRTGEARRRRLRQGEALRGRLRHRRLQVHVLLPVRRGLPRELHLPHRGVRGPGLQPPGARPPVRRAPGRPDHRPEARRQEEAEGGQEGSGERGGGL</sequence>
<feature type="non-terminal residue" evidence="2">
    <location>
        <position position="153"/>
    </location>
</feature>
<organism evidence="2">
    <name type="scientific">uncultured Rubrobacteraceae bacterium</name>
    <dbReference type="NCBI Taxonomy" id="349277"/>
    <lineage>
        <taxon>Bacteria</taxon>
        <taxon>Bacillati</taxon>
        <taxon>Actinomycetota</taxon>
        <taxon>Rubrobacteria</taxon>
        <taxon>Rubrobacterales</taxon>
        <taxon>Rubrobacteraceae</taxon>
        <taxon>environmental samples</taxon>
    </lineage>
</organism>
<feature type="region of interest" description="Disordered" evidence="1">
    <location>
        <begin position="93"/>
        <end position="153"/>
    </location>
</feature>
<dbReference type="AlphaFoldDB" id="A0A6J4STC0"/>
<keyword evidence="2" id="KW-0830">Ubiquinone</keyword>
<gene>
    <name evidence="2" type="ORF">AVDCRST_MAG12-2877</name>
</gene>
<accession>A0A6J4STC0</accession>
<proteinExistence type="predicted"/>
<protein>
    <submittedName>
        <fullName evidence="2">NADH-ubiquinone oxidoreductase chain I</fullName>
        <ecNumber evidence="2">1.6.5.3</ecNumber>
    </submittedName>
</protein>
<feature type="compositionally biased region" description="Gly residues" evidence="1">
    <location>
        <begin position="142"/>
        <end position="153"/>
    </location>
</feature>
<dbReference type="GO" id="GO:0016491">
    <property type="term" value="F:oxidoreductase activity"/>
    <property type="evidence" value="ECO:0007669"/>
    <property type="project" value="UniProtKB-KW"/>
</dbReference>
<reference evidence="2" key="1">
    <citation type="submission" date="2020-02" db="EMBL/GenBank/DDBJ databases">
        <authorList>
            <person name="Meier V. D."/>
        </authorList>
    </citation>
    <scope>NUCLEOTIDE SEQUENCE</scope>
    <source>
        <strain evidence="2">AVDCRST_MAG12</strain>
    </source>
</reference>
<feature type="non-terminal residue" evidence="2">
    <location>
        <position position="1"/>
    </location>
</feature>